<evidence type="ECO:0000256" key="2">
    <source>
        <dbReference type="ARBA" id="ARBA00012727"/>
    </source>
</evidence>
<dbReference type="Pfam" id="PF01068">
    <property type="entry name" value="DNA_ligase_A_M"/>
    <property type="match status" value="1"/>
</dbReference>
<dbReference type="GO" id="GO:0003910">
    <property type="term" value="F:DNA ligase (ATP) activity"/>
    <property type="evidence" value="ECO:0007669"/>
    <property type="project" value="UniProtKB-EC"/>
</dbReference>
<dbReference type="InterPro" id="IPR012309">
    <property type="entry name" value="DNA_ligase_ATP-dep_C"/>
</dbReference>
<dbReference type="GO" id="GO:0006310">
    <property type="term" value="P:DNA recombination"/>
    <property type="evidence" value="ECO:0007669"/>
    <property type="project" value="InterPro"/>
</dbReference>
<dbReference type="AlphaFoldDB" id="A0AAF0BXL8"/>
<name>A0AAF0BXL8_9ACTN</name>
<dbReference type="Gene3D" id="3.30.470.30">
    <property type="entry name" value="DNA ligase/mRNA capping enzyme"/>
    <property type="match status" value="1"/>
</dbReference>
<evidence type="ECO:0000256" key="4">
    <source>
        <dbReference type="ARBA" id="ARBA00034003"/>
    </source>
</evidence>
<dbReference type="PROSITE" id="PS00697">
    <property type="entry name" value="DNA_LIGASE_A1"/>
    <property type="match status" value="1"/>
</dbReference>
<feature type="domain" description="ATP-dependent DNA ligase family profile" evidence="5">
    <location>
        <begin position="102"/>
        <end position="233"/>
    </location>
</feature>
<dbReference type="EMBL" id="CP116942">
    <property type="protein sequence ID" value="WCO69250.1"/>
    <property type="molecule type" value="Genomic_DNA"/>
</dbReference>
<dbReference type="PROSITE" id="PS50160">
    <property type="entry name" value="DNA_LIGASE_A3"/>
    <property type="match status" value="1"/>
</dbReference>
<dbReference type="Gene3D" id="3.30.1490.70">
    <property type="match status" value="1"/>
</dbReference>
<comment type="catalytic activity">
    <reaction evidence="4">
        <text>ATP + (deoxyribonucleotide)n-3'-hydroxyl + 5'-phospho-(deoxyribonucleotide)m = (deoxyribonucleotide)n+m + AMP + diphosphate.</text>
        <dbReference type="EC" id="6.5.1.1"/>
    </reaction>
</comment>
<evidence type="ECO:0000259" key="5">
    <source>
        <dbReference type="PROSITE" id="PS50160"/>
    </source>
</evidence>
<dbReference type="KEGG" id="ima:PO878_17250"/>
<keyword evidence="7" id="KW-1185">Reference proteome</keyword>
<dbReference type="SUPFAM" id="SSF56091">
    <property type="entry name" value="DNA ligase/mRNA capping enzyme, catalytic domain"/>
    <property type="match status" value="1"/>
</dbReference>
<dbReference type="GO" id="GO:0006281">
    <property type="term" value="P:DNA repair"/>
    <property type="evidence" value="ECO:0007669"/>
    <property type="project" value="InterPro"/>
</dbReference>
<dbReference type="InterPro" id="IPR012340">
    <property type="entry name" value="NA-bd_OB-fold"/>
</dbReference>
<evidence type="ECO:0000313" key="7">
    <source>
        <dbReference type="Proteomes" id="UP001216390"/>
    </source>
</evidence>
<keyword evidence="3 6" id="KW-0436">Ligase</keyword>
<dbReference type="SUPFAM" id="SSF50249">
    <property type="entry name" value="Nucleic acid-binding proteins"/>
    <property type="match status" value="1"/>
</dbReference>
<dbReference type="CDD" id="cd07906">
    <property type="entry name" value="Adenylation_DNA_ligase_LigD_LigC"/>
    <property type="match status" value="1"/>
</dbReference>
<dbReference type="GO" id="GO:0005524">
    <property type="term" value="F:ATP binding"/>
    <property type="evidence" value="ECO:0007669"/>
    <property type="project" value="InterPro"/>
</dbReference>
<organism evidence="6 7">
    <name type="scientific">Iamia majanohamensis</name>
    <dbReference type="NCBI Taxonomy" id="467976"/>
    <lineage>
        <taxon>Bacteria</taxon>
        <taxon>Bacillati</taxon>
        <taxon>Actinomycetota</taxon>
        <taxon>Acidimicrobiia</taxon>
        <taxon>Acidimicrobiales</taxon>
        <taxon>Iamiaceae</taxon>
        <taxon>Iamia</taxon>
    </lineage>
</organism>
<evidence type="ECO:0000313" key="6">
    <source>
        <dbReference type="EMBL" id="WCO69250.1"/>
    </source>
</evidence>
<dbReference type="InterPro" id="IPR050191">
    <property type="entry name" value="ATP-dep_DNA_ligase"/>
</dbReference>
<dbReference type="PANTHER" id="PTHR45674:SF4">
    <property type="entry name" value="DNA LIGASE 1"/>
    <property type="match status" value="1"/>
</dbReference>
<sequence length="296" mass="32216">MLAQTGVHRTGSRVVAEVKYDGCRGIVAVDGHRIRARSRPGSSMVGWFPELGSLAKDLAGRRVVLDGEVIAADPSGRPDFGRLQRRIGRTPRRLVGLDPVRFVAFDVLSVDGSSVCDRPWQQRRELLEELGESAGPQWQVAPVFDDIDAAVDATSEFGLEGVVVKDRSAPYRPGQRTRAWIKVKHTTVSRFVVGGLATTSRCRDALLVGDLLPDGRIAYRGCVEVGTAKGRRAEAAHLLRQATTEASPFDSPPGFSQVVWVEPLLIVEVRHLGTTRGGRLREPMLMAPVDVVRGGL</sequence>
<dbReference type="Pfam" id="PF04679">
    <property type="entry name" value="DNA_ligase_A_C"/>
    <property type="match status" value="1"/>
</dbReference>
<evidence type="ECO:0000256" key="1">
    <source>
        <dbReference type="ARBA" id="ARBA00007572"/>
    </source>
</evidence>
<protein>
    <recommendedName>
        <fullName evidence="2">DNA ligase (ATP)</fullName>
        <ecNumber evidence="2">6.5.1.1</ecNumber>
    </recommendedName>
</protein>
<evidence type="ECO:0000256" key="3">
    <source>
        <dbReference type="ARBA" id="ARBA00022598"/>
    </source>
</evidence>
<dbReference type="PANTHER" id="PTHR45674">
    <property type="entry name" value="DNA LIGASE 1/3 FAMILY MEMBER"/>
    <property type="match status" value="1"/>
</dbReference>
<gene>
    <name evidence="6" type="ORF">PO878_17250</name>
</gene>
<dbReference type="InterPro" id="IPR016059">
    <property type="entry name" value="DNA_ligase_ATP-dep_CS"/>
</dbReference>
<proteinExistence type="inferred from homology"/>
<accession>A0AAF0BXL8</accession>
<comment type="similarity">
    <text evidence="1">Belongs to the ATP-dependent DNA ligase family.</text>
</comment>
<dbReference type="RefSeq" id="WP_272738763.1">
    <property type="nucleotide sequence ID" value="NZ_CP116942.1"/>
</dbReference>
<dbReference type="Proteomes" id="UP001216390">
    <property type="component" value="Chromosome"/>
</dbReference>
<dbReference type="EC" id="6.5.1.1" evidence="2"/>
<reference evidence="6" key="1">
    <citation type="submission" date="2023-01" db="EMBL/GenBank/DDBJ databases">
        <title>The diversity of Class Acidimicrobiia in South China Sea sediment environments and the proposal of Iamia marina sp. nov., a novel species of the genus Iamia.</title>
        <authorList>
            <person name="He Y."/>
            <person name="Tian X."/>
        </authorList>
    </citation>
    <scope>NUCLEOTIDE SEQUENCE</scope>
    <source>
        <strain evidence="6">DSM 19957</strain>
    </source>
</reference>
<dbReference type="InterPro" id="IPR012310">
    <property type="entry name" value="DNA_ligase_ATP-dep_cent"/>
</dbReference>
<dbReference type="Gene3D" id="2.40.50.140">
    <property type="entry name" value="Nucleic acid-binding proteins"/>
    <property type="match status" value="1"/>
</dbReference>